<dbReference type="AlphaFoldDB" id="A0A067K537"/>
<dbReference type="EMBL" id="KK914892">
    <property type="protein sequence ID" value="KDP26934.1"/>
    <property type="molecule type" value="Genomic_DNA"/>
</dbReference>
<keyword evidence="2" id="KW-1185">Reference proteome</keyword>
<evidence type="ECO:0000313" key="1">
    <source>
        <dbReference type="EMBL" id="KDP26934.1"/>
    </source>
</evidence>
<sequence>MNISTRCLKMEEELAAVRDASDGIILDIVNVSDIMGFQNIQIPNIMEQITEPNEEIEERGDSVHEKESMQVESSPIITTEAITYWSRKQSDIIKTLRHLWLLLIIWM</sequence>
<accession>A0A067K537</accession>
<name>A0A067K537_JATCU</name>
<proteinExistence type="predicted"/>
<evidence type="ECO:0000313" key="2">
    <source>
        <dbReference type="Proteomes" id="UP000027138"/>
    </source>
</evidence>
<organism evidence="1 2">
    <name type="scientific">Jatropha curcas</name>
    <name type="common">Barbados nut</name>
    <dbReference type="NCBI Taxonomy" id="180498"/>
    <lineage>
        <taxon>Eukaryota</taxon>
        <taxon>Viridiplantae</taxon>
        <taxon>Streptophyta</taxon>
        <taxon>Embryophyta</taxon>
        <taxon>Tracheophyta</taxon>
        <taxon>Spermatophyta</taxon>
        <taxon>Magnoliopsida</taxon>
        <taxon>eudicotyledons</taxon>
        <taxon>Gunneridae</taxon>
        <taxon>Pentapetalae</taxon>
        <taxon>rosids</taxon>
        <taxon>fabids</taxon>
        <taxon>Malpighiales</taxon>
        <taxon>Euphorbiaceae</taxon>
        <taxon>Crotonoideae</taxon>
        <taxon>Jatropheae</taxon>
        <taxon>Jatropha</taxon>
    </lineage>
</organism>
<protein>
    <submittedName>
        <fullName evidence="1">Uncharacterized protein</fullName>
    </submittedName>
</protein>
<reference evidence="1 2" key="1">
    <citation type="journal article" date="2014" name="PLoS ONE">
        <title>Global Analysis of Gene Expression Profiles in Physic Nut (Jatropha curcas L.) Seedlings Exposed to Salt Stress.</title>
        <authorList>
            <person name="Zhang L."/>
            <person name="Zhang C."/>
            <person name="Wu P."/>
            <person name="Chen Y."/>
            <person name="Li M."/>
            <person name="Jiang H."/>
            <person name="Wu G."/>
        </authorList>
    </citation>
    <scope>NUCLEOTIDE SEQUENCE [LARGE SCALE GENOMIC DNA]</scope>
    <source>
        <strain evidence="2">cv. GZQX0401</strain>
        <tissue evidence="1">Young leaves</tissue>
    </source>
</reference>
<dbReference type="Proteomes" id="UP000027138">
    <property type="component" value="Unassembled WGS sequence"/>
</dbReference>
<gene>
    <name evidence="1" type="ORF">JCGZ_21027</name>
</gene>